<proteinExistence type="predicted"/>
<dbReference type="InterPro" id="IPR043502">
    <property type="entry name" value="DNA/RNA_pol_sf"/>
</dbReference>
<dbReference type="Proteomes" id="UP000288716">
    <property type="component" value="Unassembled WGS sequence"/>
</dbReference>
<dbReference type="Pfam" id="PF17917">
    <property type="entry name" value="RT_RNaseH"/>
    <property type="match status" value="1"/>
</dbReference>
<dbReference type="SUPFAM" id="SSF53098">
    <property type="entry name" value="Ribonuclease H-like"/>
    <property type="match status" value="1"/>
</dbReference>
<dbReference type="CDD" id="cd01647">
    <property type="entry name" value="RT_LTR"/>
    <property type="match status" value="1"/>
</dbReference>
<dbReference type="VEuPathDB" id="VectorBase:LDEU009865"/>
<keyword evidence="12" id="KW-1185">Reference proteome</keyword>
<dbReference type="AlphaFoldDB" id="A0A443S3V7"/>
<evidence type="ECO:0000313" key="11">
    <source>
        <dbReference type="EMBL" id="RWS22175.1"/>
    </source>
</evidence>
<dbReference type="GO" id="GO:0042575">
    <property type="term" value="C:DNA polymerase complex"/>
    <property type="evidence" value="ECO:0007669"/>
    <property type="project" value="UniProtKB-ARBA"/>
</dbReference>
<protein>
    <recommendedName>
        <fullName evidence="1">RNA-directed DNA polymerase</fullName>
        <ecNumber evidence="1">2.7.7.49</ecNumber>
    </recommendedName>
</protein>
<dbReference type="Gene3D" id="3.30.420.10">
    <property type="entry name" value="Ribonuclease H-like superfamily/Ribonuclease H"/>
    <property type="match status" value="1"/>
</dbReference>
<dbReference type="GO" id="GO:0008233">
    <property type="term" value="F:peptidase activity"/>
    <property type="evidence" value="ECO:0007669"/>
    <property type="project" value="UniProtKB-KW"/>
</dbReference>
<dbReference type="GO" id="GO:0003964">
    <property type="term" value="F:RNA-directed DNA polymerase activity"/>
    <property type="evidence" value="ECO:0007669"/>
    <property type="project" value="UniProtKB-KW"/>
</dbReference>
<dbReference type="Gene3D" id="1.10.340.70">
    <property type="match status" value="1"/>
</dbReference>
<dbReference type="STRING" id="299467.A0A443S3V7"/>
<gene>
    <name evidence="11" type="ORF">B4U80_07956</name>
</gene>
<reference evidence="11 12" key="1">
    <citation type="journal article" date="2018" name="Gigascience">
        <title>Genomes of trombidid mites reveal novel predicted allergens and laterally-transferred genes associated with secondary metabolism.</title>
        <authorList>
            <person name="Dong X."/>
            <person name="Chaisiri K."/>
            <person name="Xia D."/>
            <person name="Armstrong S.D."/>
            <person name="Fang Y."/>
            <person name="Donnelly M.J."/>
            <person name="Kadowaki T."/>
            <person name="McGarry J.W."/>
            <person name="Darby A.C."/>
            <person name="Makepeace B.L."/>
        </authorList>
    </citation>
    <scope>NUCLEOTIDE SEQUENCE [LARGE SCALE GENOMIC DNA]</scope>
    <source>
        <strain evidence="11">UoL-UT</strain>
    </source>
</reference>
<dbReference type="EMBL" id="NCKV01009583">
    <property type="protein sequence ID" value="RWS22175.1"/>
    <property type="molecule type" value="Genomic_DNA"/>
</dbReference>
<dbReference type="GO" id="GO:0006508">
    <property type="term" value="P:proteolysis"/>
    <property type="evidence" value="ECO:0007669"/>
    <property type="project" value="UniProtKB-KW"/>
</dbReference>
<evidence type="ECO:0000256" key="2">
    <source>
        <dbReference type="ARBA" id="ARBA00022670"/>
    </source>
</evidence>
<dbReference type="InterPro" id="IPR012337">
    <property type="entry name" value="RNaseH-like_sf"/>
</dbReference>
<dbReference type="GO" id="GO:0004519">
    <property type="term" value="F:endonuclease activity"/>
    <property type="evidence" value="ECO:0007669"/>
    <property type="project" value="UniProtKB-KW"/>
</dbReference>
<comment type="caution">
    <text evidence="11">The sequence shown here is derived from an EMBL/GenBank/DDBJ whole genome shotgun (WGS) entry which is preliminary data.</text>
</comment>
<dbReference type="InterPro" id="IPR050951">
    <property type="entry name" value="Retrovirus_Pol_polyprotein"/>
</dbReference>
<dbReference type="InterPro" id="IPR000477">
    <property type="entry name" value="RT_dom"/>
</dbReference>
<dbReference type="SUPFAM" id="SSF56672">
    <property type="entry name" value="DNA/RNA polymerases"/>
    <property type="match status" value="1"/>
</dbReference>
<keyword evidence="3" id="KW-0808">Transferase</keyword>
<keyword evidence="7" id="KW-0378">Hydrolase</keyword>
<keyword evidence="6" id="KW-0255">Endonuclease</keyword>
<dbReference type="PANTHER" id="PTHR37984">
    <property type="entry name" value="PROTEIN CBG26694"/>
    <property type="match status" value="1"/>
</dbReference>
<dbReference type="InterPro" id="IPR041588">
    <property type="entry name" value="Integrase_H2C2"/>
</dbReference>
<dbReference type="InterPro" id="IPR001584">
    <property type="entry name" value="Integrase_cat-core"/>
</dbReference>
<dbReference type="Pfam" id="PF00078">
    <property type="entry name" value="RVT_1"/>
    <property type="match status" value="1"/>
</dbReference>
<feature type="non-terminal residue" evidence="11">
    <location>
        <position position="1"/>
    </location>
</feature>
<sequence length="731" mass="84150">LGRCKVAEFSIDLIDDKPVRKNPYIYSFAQRQELQKQIEELIDLGVVSPSRSPYASPVVLVKKADETYRMCVDLRYLNPKIKDDSYPMPNVNDCLFALQGAKYFVTLDLNRGFHQIPIKKEDREKTAFCTQDGLYEFNDMPFGIKSAPAFFQRAMDITFAGLKWHLVLVYQDDILIGAKTLKDLRTKTCTALQTLEDAGFTVKIEKCCFGVDSIKFLGHVIDGNGIKMDPMKIEAIVNFPLPSTIKMLRSLLGLISFYRKFILNCSVILKDVYALLKKNAKLHWGRKEKKALREVIRRLTSYPILCHFDPMKPVVLRVDASYSGYGAIMLHKFEEGMRVVYYLSRLLSESEKKYIVRHLEIGVLVWAILYLKSFLNGIYFLVESDHCHICSIRNKQINDNREARWAMILQGFNFDIIFKSGRRHLDCDCLSRNAVMPAETLDNLDEYLLAIETETSFFPNVSELQKSDQMICDIKKLLEIDREFTKRELNELCEYTVIDNVLYRRAFKPTPRLLLCVPEILIDDVLYSCHDDPIGGHLGYKKTLAKFKERDSDHYVLTYVNSCMDCQTKKKMPLSKAGLLQPIAHVRTTAYHPETNGNTEARNKMIARMLSFYSSRDQKDWDIALKLVKLAYNTSVHSSTGYTPYYLIHGRDARLPIDRVLNTPNLGIADVNDYSALISSALKNVWEIAKQNIQATQERYAETANKKRRDVEYNTGDLVLVYVPRRIKGKA</sequence>
<dbReference type="PROSITE" id="PS50994">
    <property type="entry name" value="INTEGRASE"/>
    <property type="match status" value="1"/>
</dbReference>
<evidence type="ECO:0000256" key="4">
    <source>
        <dbReference type="ARBA" id="ARBA00022695"/>
    </source>
</evidence>
<dbReference type="InterPro" id="IPR036397">
    <property type="entry name" value="RNaseH_sf"/>
</dbReference>
<dbReference type="Gene3D" id="3.30.70.270">
    <property type="match status" value="2"/>
</dbReference>
<dbReference type="InterPro" id="IPR043128">
    <property type="entry name" value="Rev_trsase/Diguanyl_cyclase"/>
</dbReference>
<evidence type="ECO:0000313" key="12">
    <source>
        <dbReference type="Proteomes" id="UP000288716"/>
    </source>
</evidence>
<evidence type="ECO:0000256" key="5">
    <source>
        <dbReference type="ARBA" id="ARBA00022722"/>
    </source>
</evidence>
<dbReference type="EC" id="2.7.7.49" evidence="1"/>
<dbReference type="FunFam" id="3.30.70.270:FF:000020">
    <property type="entry name" value="Transposon Tf2-6 polyprotein-like Protein"/>
    <property type="match status" value="1"/>
</dbReference>
<dbReference type="GO" id="GO:0015074">
    <property type="term" value="P:DNA integration"/>
    <property type="evidence" value="ECO:0007669"/>
    <property type="project" value="InterPro"/>
</dbReference>
<evidence type="ECO:0000256" key="6">
    <source>
        <dbReference type="ARBA" id="ARBA00022759"/>
    </source>
</evidence>
<dbReference type="GO" id="GO:0003676">
    <property type="term" value="F:nucleic acid binding"/>
    <property type="evidence" value="ECO:0007669"/>
    <property type="project" value="InterPro"/>
</dbReference>
<keyword evidence="8" id="KW-0695">RNA-directed DNA polymerase</keyword>
<evidence type="ECO:0000256" key="3">
    <source>
        <dbReference type="ARBA" id="ARBA00022679"/>
    </source>
</evidence>
<evidence type="ECO:0000259" key="9">
    <source>
        <dbReference type="PROSITE" id="PS50878"/>
    </source>
</evidence>
<evidence type="ECO:0000256" key="8">
    <source>
        <dbReference type="ARBA" id="ARBA00022918"/>
    </source>
</evidence>
<dbReference type="Gene3D" id="3.10.10.10">
    <property type="entry name" value="HIV Type 1 Reverse Transcriptase, subunit A, domain 1"/>
    <property type="match status" value="1"/>
</dbReference>
<keyword evidence="2" id="KW-0645">Protease</keyword>
<dbReference type="PANTHER" id="PTHR37984:SF5">
    <property type="entry name" value="PROTEIN NYNRIN-LIKE"/>
    <property type="match status" value="1"/>
</dbReference>
<keyword evidence="5" id="KW-0540">Nuclease</keyword>
<dbReference type="InterPro" id="IPR041373">
    <property type="entry name" value="RT_RNaseH"/>
</dbReference>
<evidence type="ECO:0000256" key="7">
    <source>
        <dbReference type="ARBA" id="ARBA00022801"/>
    </source>
</evidence>
<organism evidence="11 12">
    <name type="scientific">Leptotrombidium deliense</name>
    <dbReference type="NCBI Taxonomy" id="299467"/>
    <lineage>
        <taxon>Eukaryota</taxon>
        <taxon>Metazoa</taxon>
        <taxon>Ecdysozoa</taxon>
        <taxon>Arthropoda</taxon>
        <taxon>Chelicerata</taxon>
        <taxon>Arachnida</taxon>
        <taxon>Acari</taxon>
        <taxon>Acariformes</taxon>
        <taxon>Trombidiformes</taxon>
        <taxon>Prostigmata</taxon>
        <taxon>Anystina</taxon>
        <taxon>Parasitengona</taxon>
        <taxon>Trombiculoidea</taxon>
        <taxon>Trombiculidae</taxon>
        <taxon>Leptotrombidium</taxon>
    </lineage>
</organism>
<feature type="domain" description="Reverse transcriptase" evidence="9">
    <location>
        <begin position="42"/>
        <end position="221"/>
    </location>
</feature>
<keyword evidence="4" id="KW-0548">Nucleotidyltransferase</keyword>
<evidence type="ECO:0000259" key="10">
    <source>
        <dbReference type="PROSITE" id="PS50994"/>
    </source>
</evidence>
<dbReference type="PROSITE" id="PS50878">
    <property type="entry name" value="RT_POL"/>
    <property type="match status" value="1"/>
</dbReference>
<dbReference type="Pfam" id="PF17921">
    <property type="entry name" value="Integrase_H2C2"/>
    <property type="match status" value="1"/>
</dbReference>
<dbReference type="OrthoDB" id="6491597at2759"/>
<dbReference type="CDD" id="cd09274">
    <property type="entry name" value="RNase_HI_RT_Ty3"/>
    <property type="match status" value="1"/>
</dbReference>
<name>A0A443S3V7_9ACAR</name>
<feature type="domain" description="Integrase catalytic" evidence="10">
    <location>
        <begin position="583"/>
        <end position="652"/>
    </location>
</feature>
<dbReference type="FunFam" id="3.10.10.10:FF:000007">
    <property type="entry name" value="Retrovirus-related Pol polyprotein from transposon 17.6-like Protein"/>
    <property type="match status" value="1"/>
</dbReference>
<accession>A0A443S3V7</accession>
<evidence type="ECO:0000256" key="1">
    <source>
        <dbReference type="ARBA" id="ARBA00012493"/>
    </source>
</evidence>